<protein>
    <recommendedName>
        <fullName evidence="3">DUF2092 domain-containing protein</fullName>
    </recommendedName>
</protein>
<dbReference type="EMBL" id="JAXIVS010000007">
    <property type="protein sequence ID" value="MDY7229257.1"/>
    <property type="molecule type" value="Genomic_DNA"/>
</dbReference>
<organism evidence="1 2">
    <name type="scientific">Hyalangium rubrum</name>
    <dbReference type="NCBI Taxonomy" id="3103134"/>
    <lineage>
        <taxon>Bacteria</taxon>
        <taxon>Pseudomonadati</taxon>
        <taxon>Myxococcota</taxon>
        <taxon>Myxococcia</taxon>
        <taxon>Myxococcales</taxon>
        <taxon>Cystobacterineae</taxon>
        <taxon>Archangiaceae</taxon>
        <taxon>Hyalangium</taxon>
    </lineage>
</organism>
<dbReference type="RefSeq" id="WP_321547977.1">
    <property type="nucleotide sequence ID" value="NZ_JAXIVS010000007.1"/>
</dbReference>
<gene>
    <name evidence="1" type="ORF">SYV04_22890</name>
</gene>
<evidence type="ECO:0000313" key="2">
    <source>
        <dbReference type="Proteomes" id="UP001291309"/>
    </source>
</evidence>
<evidence type="ECO:0008006" key="3">
    <source>
        <dbReference type="Google" id="ProtNLM"/>
    </source>
</evidence>
<dbReference type="Proteomes" id="UP001291309">
    <property type="component" value="Unassembled WGS sequence"/>
</dbReference>
<name>A0ABU5H914_9BACT</name>
<keyword evidence="2" id="KW-1185">Reference proteome</keyword>
<accession>A0ABU5H914</accession>
<proteinExistence type="predicted"/>
<sequence>MSATTPKPAPVILVLVGVLTSMAAGAYVLPGGSILRRMTGSRDDAPQVSSLRVEGSYVFSGSAVKEASAALGLATERSELVADGLILMKMPARCRFDVSVPDGNKLAVVQVAGRRRVEGTEIPSLSTALSQLCPLLATRSTSEGDARDLVEQHLQSLGIATRTTSLARFGGEVAYVLGEPDEAKPQFWVYKDDFRPARVRWTDKAGTAWDVRFIDYASPATGEGMPRSLEVWRGGERVLRFTAIKSDSRASIPDKLFVPEATGR</sequence>
<evidence type="ECO:0000313" key="1">
    <source>
        <dbReference type="EMBL" id="MDY7229257.1"/>
    </source>
</evidence>
<comment type="caution">
    <text evidence="1">The sequence shown here is derived from an EMBL/GenBank/DDBJ whole genome shotgun (WGS) entry which is preliminary data.</text>
</comment>
<reference evidence="1 2" key="1">
    <citation type="submission" date="2023-12" db="EMBL/GenBank/DDBJ databases">
        <title>the genome sequence of Hyalangium sp. s54d21.</title>
        <authorList>
            <person name="Zhang X."/>
        </authorList>
    </citation>
    <scope>NUCLEOTIDE SEQUENCE [LARGE SCALE GENOMIC DNA]</scope>
    <source>
        <strain evidence="2">s54d21</strain>
    </source>
</reference>